<evidence type="ECO:0000256" key="5">
    <source>
        <dbReference type="ARBA" id="ARBA00005072"/>
    </source>
</evidence>
<dbReference type="STRING" id="717231.Flexsi_0231"/>
<sequence length="362" mass="40330">MKIAYNLKSSNERRNNQLKPEKTLPFGQLRTDHMFLMDYNDGEWGNARIVPYSNFSISPGATVLHYAQSIFEGAKAFMHEDGEIYTFRLDKNAKRLNKSAGVLCMPEIPEDIQIKAVHALIDTDRLWFPVQQGASLYIRPFVFGTQDSLGVFPSSFYTFAVVLSPSGPYYPQGFTSPIKLLITKKFHRAVPGGTGHVKASGNYAASLQAGEYAYKNGANQVLYLDHTNTYIDEAGSMNHFHITRNDNVVIPEFTDTVLRSITSESVIELQKRLQLDIVQKRIKVDDFISEIKNGGIKEAGGFGTAAVVSAVGEYLLEDGGKLTVGNGEVGEITKYIYDLYTGIQTGKYEAPEGWLQKVERNI</sequence>
<dbReference type="InterPro" id="IPR005786">
    <property type="entry name" value="B_amino_transII"/>
</dbReference>
<evidence type="ECO:0000313" key="19">
    <source>
        <dbReference type="Proteomes" id="UP000006621"/>
    </source>
</evidence>
<dbReference type="InterPro" id="IPR001544">
    <property type="entry name" value="Aminotrans_IV"/>
</dbReference>
<dbReference type="Proteomes" id="UP000006621">
    <property type="component" value="Chromosome"/>
</dbReference>
<evidence type="ECO:0000313" key="18">
    <source>
        <dbReference type="EMBL" id="AEI13923.1"/>
    </source>
</evidence>
<dbReference type="InterPro" id="IPR043131">
    <property type="entry name" value="BCAT-like_N"/>
</dbReference>
<evidence type="ECO:0000256" key="16">
    <source>
        <dbReference type="PIRSR" id="PIRSR006468-1"/>
    </source>
</evidence>
<dbReference type="GO" id="GO:0009097">
    <property type="term" value="P:isoleucine biosynthetic process"/>
    <property type="evidence" value="ECO:0007669"/>
    <property type="project" value="UniProtKB-UniPathway"/>
</dbReference>
<dbReference type="SUPFAM" id="SSF56752">
    <property type="entry name" value="D-aminoacid aminotransferase-like PLP-dependent enzymes"/>
    <property type="match status" value="1"/>
</dbReference>
<name>F8E7S8_FLESM</name>
<dbReference type="Pfam" id="PF01063">
    <property type="entry name" value="Aminotran_4"/>
    <property type="match status" value="1"/>
</dbReference>
<dbReference type="InterPro" id="IPR036038">
    <property type="entry name" value="Aminotransferase-like"/>
</dbReference>
<gene>
    <name evidence="18" type="ordered locus">Flexsi_0231</name>
</gene>
<comment type="pathway">
    <text evidence="4">Amino-acid biosynthesis; L-valine biosynthesis; L-valine from pyruvate: step 4/4.</text>
</comment>
<evidence type="ECO:0000256" key="10">
    <source>
        <dbReference type="ARBA" id="ARBA00022679"/>
    </source>
</evidence>
<feature type="compositionally biased region" description="Basic and acidic residues" evidence="17">
    <location>
        <begin position="10"/>
        <end position="21"/>
    </location>
</feature>
<dbReference type="PANTHER" id="PTHR11825:SF44">
    <property type="entry name" value="BRANCHED-CHAIN-AMINO-ACID AMINOTRANSFERASE"/>
    <property type="match status" value="1"/>
</dbReference>
<proteinExistence type="inferred from homology"/>
<dbReference type="InterPro" id="IPR043132">
    <property type="entry name" value="BCAT-like_C"/>
</dbReference>
<comment type="catalytic activity">
    <reaction evidence="13">
        <text>L-valine + 2-oxoglutarate = 3-methyl-2-oxobutanoate + L-glutamate</text>
        <dbReference type="Rhea" id="RHEA:24813"/>
        <dbReference type="ChEBI" id="CHEBI:11851"/>
        <dbReference type="ChEBI" id="CHEBI:16810"/>
        <dbReference type="ChEBI" id="CHEBI:29985"/>
        <dbReference type="ChEBI" id="CHEBI:57762"/>
        <dbReference type="EC" id="2.6.1.42"/>
    </reaction>
</comment>
<evidence type="ECO:0000256" key="15">
    <source>
        <dbReference type="ARBA" id="ARBA00049229"/>
    </source>
</evidence>
<keyword evidence="9" id="KW-0028">Amino-acid biosynthesis</keyword>
<dbReference type="Gene3D" id="3.20.10.10">
    <property type="entry name" value="D-amino Acid Aminotransferase, subunit A, domain 2"/>
    <property type="match status" value="1"/>
</dbReference>
<feature type="region of interest" description="Disordered" evidence="17">
    <location>
        <begin position="1"/>
        <end position="21"/>
    </location>
</feature>
<dbReference type="eggNOG" id="COG0115">
    <property type="taxonomic scope" value="Bacteria"/>
</dbReference>
<evidence type="ECO:0000256" key="17">
    <source>
        <dbReference type="SAM" id="MobiDB-lite"/>
    </source>
</evidence>
<comment type="pathway">
    <text evidence="5">Amino-acid biosynthesis; L-leucine biosynthesis; L-leucine from 3-methyl-2-oxobutanoate: step 4/4.</text>
</comment>
<evidence type="ECO:0000256" key="13">
    <source>
        <dbReference type="ARBA" id="ARBA00048212"/>
    </source>
</evidence>
<dbReference type="OrthoDB" id="9804984at2"/>
<dbReference type="EC" id="2.6.1.42" evidence="7"/>
<feature type="modified residue" description="N6-(pyridoxal phosphate)lysine" evidence="16">
    <location>
        <position position="198"/>
    </location>
</feature>
<dbReference type="GO" id="GO:0009098">
    <property type="term" value="P:L-leucine biosynthetic process"/>
    <property type="evidence" value="ECO:0007669"/>
    <property type="project" value="UniProtKB-UniPathway"/>
</dbReference>
<comment type="similarity">
    <text evidence="6">Belongs to the class-IV pyridoxal-phosphate-dependent aminotransferase family.</text>
</comment>
<dbReference type="RefSeq" id="WP_013885435.1">
    <property type="nucleotide sequence ID" value="NC_015672.1"/>
</dbReference>
<dbReference type="UniPathway" id="UPA00049">
    <property type="reaction ID" value="UER00062"/>
</dbReference>
<keyword evidence="8 18" id="KW-0032">Aminotransferase</keyword>
<evidence type="ECO:0000256" key="8">
    <source>
        <dbReference type="ARBA" id="ARBA00022576"/>
    </source>
</evidence>
<dbReference type="EMBL" id="CP002858">
    <property type="protein sequence ID" value="AEI13923.1"/>
    <property type="molecule type" value="Genomic_DNA"/>
</dbReference>
<protein>
    <recommendedName>
        <fullName evidence="7">branched-chain-amino-acid transaminase</fullName>
        <ecNumber evidence="7">2.6.1.42</ecNumber>
    </recommendedName>
</protein>
<comment type="cofactor">
    <cofactor evidence="1">
        <name>pyridoxal 5'-phosphate</name>
        <dbReference type="ChEBI" id="CHEBI:597326"/>
    </cofactor>
</comment>
<dbReference type="GO" id="GO:0052654">
    <property type="term" value="F:L-leucine-2-oxoglutarate transaminase activity"/>
    <property type="evidence" value="ECO:0007669"/>
    <property type="project" value="RHEA"/>
</dbReference>
<keyword evidence="11" id="KW-0663">Pyridoxal phosphate</keyword>
<keyword evidence="19" id="KW-1185">Reference proteome</keyword>
<evidence type="ECO:0000256" key="6">
    <source>
        <dbReference type="ARBA" id="ARBA00009320"/>
    </source>
</evidence>
<evidence type="ECO:0000256" key="2">
    <source>
        <dbReference type="ARBA" id="ARBA00003109"/>
    </source>
</evidence>
<dbReference type="HOGENOM" id="CLU_031922_0_2_0"/>
<dbReference type="GO" id="GO:0052656">
    <property type="term" value="F:L-isoleucine-2-oxoglutarate transaminase activity"/>
    <property type="evidence" value="ECO:0007669"/>
    <property type="project" value="RHEA"/>
</dbReference>
<comment type="function">
    <text evidence="2">Acts on leucine, isoleucine and valine.</text>
</comment>
<evidence type="ECO:0000256" key="14">
    <source>
        <dbReference type="ARBA" id="ARBA00048798"/>
    </source>
</evidence>
<evidence type="ECO:0000256" key="12">
    <source>
        <dbReference type="ARBA" id="ARBA00023304"/>
    </source>
</evidence>
<dbReference type="PANTHER" id="PTHR11825">
    <property type="entry name" value="SUBGROUP IIII AMINOTRANSFERASE"/>
    <property type="match status" value="1"/>
</dbReference>
<dbReference type="InterPro" id="IPR033939">
    <property type="entry name" value="BCAT_family"/>
</dbReference>
<evidence type="ECO:0000256" key="4">
    <source>
        <dbReference type="ARBA" id="ARBA00004931"/>
    </source>
</evidence>
<reference evidence="19" key="2">
    <citation type="submission" date="2011-06" db="EMBL/GenBank/DDBJ databases">
        <title>The complete genome of Flexistipes sinusarabici DSM 4947.</title>
        <authorList>
            <person name="Lucas S."/>
            <person name="Han J."/>
            <person name="Lapidus A."/>
            <person name="Bruce D."/>
            <person name="Goodwin L."/>
            <person name="Pitluck S."/>
            <person name="Peters L."/>
            <person name="Kyrpides N."/>
            <person name="Mavromatis K."/>
            <person name="Ivanova N."/>
            <person name="Mikhailova N."/>
            <person name="Chertkov O."/>
            <person name="Detter J.C."/>
            <person name="Tapia R."/>
            <person name="Han C."/>
            <person name="Land M."/>
            <person name="Hauser L."/>
            <person name="Markowitz V."/>
            <person name="Cheng J.-F."/>
            <person name="Hugenholtz P."/>
            <person name="Woyke T."/>
            <person name="Wu D."/>
            <person name="Spring S."/>
            <person name="Schroeder M."/>
            <person name="Brambilla E."/>
            <person name="Klenk H.-P."/>
            <person name="Eisen J.A."/>
        </authorList>
    </citation>
    <scope>NUCLEOTIDE SEQUENCE [LARGE SCALE GENOMIC DNA]</scope>
    <source>
        <strain evidence="19">DSM 4947 / MAS 10</strain>
    </source>
</reference>
<dbReference type="KEGG" id="fsi:Flexsi_0231"/>
<dbReference type="NCBIfam" id="TIGR01123">
    <property type="entry name" value="ilvE_II"/>
    <property type="match status" value="1"/>
</dbReference>
<dbReference type="Gene3D" id="3.30.470.10">
    <property type="match status" value="1"/>
</dbReference>
<evidence type="ECO:0000256" key="11">
    <source>
        <dbReference type="ARBA" id="ARBA00022898"/>
    </source>
</evidence>
<dbReference type="PIRSF" id="PIRSF006468">
    <property type="entry name" value="BCAT1"/>
    <property type="match status" value="1"/>
</dbReference>
<evidence type="ECO:0000256" key="1">
    <source>
        <dbReference type="ARBA" id="ARBA00001933"/>
    </source>
</evidence>
<dbReference type="CDD" id="cd01557">
    <property type="entry name" value="BCAT_beta_family"/>
    <property type="match status" value="1"/>
</dbReference>
<accession>F8E7S8</accession>
<dbReference type="GO" id="GO:0052655">
    <property type="term" value="F:L-valine-2-oxoglutarate transaminase activity"/>
    <property type="evidence" value="ECO:0007669"/>
    <property type="project" value="RHEA"/>
</dbReference>
<comment type="pathway">
    <text evidence="3">Amino-acid biosynthesis; L-isoleucine biosynthesis; L-isoleucine from 2-oxobutanoate: step 4/4.</text>
</comment>
<evidence type="ECO:0000256" key="9">
    <source>
        <dbReference type="ARBA" id="ARBA00022605"/>
    </source>
</evidence>
<dbReference type="NCBIfam" id="NF009897">
    <property type="entry name" value="PRK13357.1"/>
    <property type="match status" value="1"/>
</dbReference>
<keyword evidence="10 18" id="KW-0808">Transferase</keyword>
<comment type="catalytic activity">
    <reaction evidence="15">
        <text>L-leucine + 2-oxoglutarate = 4-methyl-2-oxopentanoate + L-glutamate</text>
        <dbReference type="Rhea" id="RHEA:18321"/>
        <dbReference type="ChEBI" id="CHEBI:16810"/>
        <dbReference type="ChEBI" id="CHEBI:17865"/>
        <dbReference type="ChEBI" id="CHEBI:29985"/>
        <dbReference type="ChEBI" id="CHEBI:57427"/>
        <dbReference type="EC" id="2.6.1.42"/>
    </reaction>
</comment>
<keyword evidence="12" id="KW-0100">Branched-chain amino acid biosynthesis</keyword>
<dbReference type="AlphaFoldDB" id="F8E7S8"/>
<comment type="catalytic activity">
    <reaction evidence="14">
        <text>L-isoleucine + 2-oxoglutarate = (S)-3-methyl-2-oxopentanoate + L-glutamate</text>
        <dbReference type="Rhea" id="RHEA:24801"/>
        <dbReference type="ChEBI" id="CHEBI:16810"/>
        <dbReference type="ChEBI" id="CHEBI:29985"/>
        <dbReference type="ChEBI" id="CHEBI:35146"/>
        <dbReference type="ChEBI" id="CHEBI:58045"/>
        <dbReference type="EC" id="2.6.1.42"/>
    </reaction>
</comment>
<dbReference type="UniPathway" id="UPA00047">
    <property type="reaction ID" value="UER00058"/>
</dbReference>
<dbReference type="UniPathway" id="UPA00048">
    <property type="reaction ID" value="UER00073"/>
</dbReference>
<reference evidence="18 19" key="1">
    <citation type="journal article" date="2011" name="Stand. Genomic Sci.">
        <title>Genome sequence of the moderately thermophilic halophile Flexistipes sinusarabici strain (MAS10).</title>
        <authorList>
            <person name="Lapidus A."/>
            <person name="Chertkov O."/>
            <person name="Nolan M."/>
            <person name="Lucas S."/>
            <person name="Hammon N."/>
            <person name="Deshpande S."/>
            <person name="Cheng J.F."/>
            <person name="Tapia R."/>
            <person name="Han C."/>
            <person name="Goodwin L."/>
            <person name="Pitluck S."/>
            <person name="Liolios K."/>
            <person name="Pagani I."/>
            <person name="Ivanova N."/>
            <person name="Huntemann M."/>
            <person name="Mavromatis K."/>
            <person name="Mikhailova N."/>
            <person name="Pati A."/>
            <person name="Chen A."/>
            <person name="Palaniappan K."/>
            <person name="Land M."/>
            <person name="Hauser L."/>
            <person name="Brambilla E.M."/>
            <person name="Rohde M."/>
            <person name="Abt B."/>
            <person name="Spring S."/>
            <person name="Goker M."/>
            <person name="Bristow J."/>
            <person name="Eisen J.A."/>
            <person name="Markowitz V."/>
            <person name="Hugenholtz P."/>
            <person name="Kyrpides N.C."/>
            <person name="Klenk H.P."/>
            <person name="Woyke T."/>
        </authorList>
    </citation>
    <scope>NUCLEOTIDE SEQUENCE [LARGE SCALE GENOMIC DNA]</scope>
    <source>
        <strain evidence="19">DSM 4947 / MAS 10</strain>
    </source>
</reference>
<dbReference type="GO" id="GO:0009099">
    <property type="term" value="P:L-valine biosynthetic process"/>
    <property type="evidence" value="ECO:0007669"/>
    <property type="project" value="UniProtKB-UniPathway"/>
</dbReference>
<evidence type="ECO:0000256" key="3">
    <source>
        <dbReference type="ARBA" id="ARBA00004824"/>
    </source>
</evidence>
<organism evidence="18 19">
    <name type="scientific">Flexistipes sinusarabici (strain ATCC 49648 / DSM 4947 / MAS 10)</name>
    <dbReference type="NCBI Taxonomy" id="717231"/>
    <lineage>
        <taxon>Bacteria</taxon>
        <taxon>Pseudomonadati</taxon>
        <taxon>Deferribacterota</taxon>
        <taxon>Deferribacteres</taxon>
        <taxon>Deferribacterales</taxon>
        <taxon>Flexistipitaceae</taxon>
        <taxon>Flexistipes</taxon>
    </lineage>
</organism>
<evidence type="ECO:0000256" key="7">
    <source>
        <dbReference type="ARBA" id="ARBA00013053"/>
    </source>
</evidence>